<feature type="region of interest" description="Disordered" evidence="1">
    <location>
        <begin position="246"/>
        <end position="279"/>
    </location>
</feature>
<feature type="compositionally biased region" description="Polar residues" evidence="1">
    <location>
        <begin position="165"/>
        <end position="189"/>
    </location>
</feature>
<sequence>MILEGRVEVTVGRENMTFESGPFTYFGSQALTTNIGVGESPTGVGGTQLPSTPLQSNPSVGVQQQVQSQQQTPVGSGSGAPHHGSLQSVNLDTMLRNMFAPDYTVRAITDVYYISIRRSMYLAAKRATLMELSQKGDSKPEIDLFENELEKLLHSVEDEERRSMDSSAANRGITETNVPLQEGEAQSSSVEEDQIPVSVSTPAASVPVINSPSTMVLSSAQNPSNSIQTPPRSINLNGSVKIAISSADPITNHQSPVPSATIDGPSPCSNPQIAAKDDPEEILLLQKS</sequence>
<evidence type="ECO:0000313" key="2">
    <source>
        <dbReference type="EMBL" id="KAG8234780.1"/>
    </source>
</evidence>
<feature type="region of interest" description="Disordered" evidence="1">
    <location>
        <begin position="157"/>
        <end position="206"/>
    </location>
</feature>
<comment type="caution">
    <text evidence="2">The sequence shown here is derived from an EMBL/GenBank/DDBJ whole genome shotgun (WGS) entry which is preliminary data.</text>
</comment>
<accession>A0A8K0KJE6</accession>
<protein>
    <submittedName>
        <fullName evidence="2">Uncharacterized protein</fullName>
    </submittedName>
</protein>
<dbReference type="Proteomes" id="UP000792457">
    <property type="component" value="Unassembled WGS sequence"/>
</dbReference>
<feature type="compositionally biased region" description="Low complexity" evidence="1">
    <location>
        <begin position="196"/>
        <end position="206"/>
    </location>
</feature>
<name>A0A8K0KJE6_LADFU</name>
<gene>
    <name evidence="2" type="ORF">J437_LFUL006612</name>
</gene>
<keyword evidence="3" id="KW-1185">Reference proteome</keyword>
<dbReference type="EMBL" id="KZ308844">
    <property type="protein sequence ID" value="KAG8234780.1"/>
    <property type="molecule type" value="Genomic_DNA"/>
</dbReference>
<evidence type="ECO:0000313" key="3">
    <source>
        <dbReference type="Proteomes" id="UP000792457"/>
    </source>
</evidence>
<feature type="compositionally biased region" description="Polar residues" evidence="1">
    <location>
        <begin position="248"/>
        <end position="258"/>
    </location>
</feature>
<dbReference type="Pfam" id="PF25562">
    <property type="entry name" value="CNBH_CNNM2_C"/>
    <property type="match status" value="1"/>
</dbReference>
<proteinExistence type="predicted"/>
<feature type="region of interest" description="Disordered" evidence="1">
    <location>
        <begin position="37"/>
        <end position="86"/>
    </location>
</feature>
<evidence type="ECO:0000256" key="1">
    <source>
        <dbReference type="SAM" id="MobiDB-lite"/>
    </source>
</evidence>
<feature type="compositionally biased region" description="Low complexity" evidence="1">
    <location>
        <begin position="55"/>
        <end position="75"/>
    </location>
</feature>
<reference evidence="2" key="2">
    <citation type="submission" date="2017-10" db="EMBL/GenBank/DDBJ databases">
        <title>Ladona fulva Genome sequencing and assembly.</title>
        <authorList>
            <person name="Murali S."/>
            <person name="Richards S."/>
            <person name="Bandaranaike D."/>
            <person name="Bellair M."/>
            <person name="Blankenburg K."/>
            <person name="Chao H."/>
            <person name="Dinh H."/>
            <person name="Doddapaneni H."/>
            <person name="Dugan-Rocha S."/>
            <person name="Elkadiri S."/>
            <person name="Gnanaolivu R."/>
            <person name="Hernandez B."/>
            <person name="Skinner E."/>
            <person name="Javaid M."/>
            <person name="Lee S."/>
            <person name="Li M."/>
            <person name="Ming W."/>
            <person name="Munidasa M."/>
            <person name="Muniz J."/>
            <person name="Nguyen L."/>
            <person name="Hughes D."/>
            <person name="Osuji N."/>
            <person name="Pu L.-L."/>
            <person name="Puazo M."/>
            <person name="Qu C."/>
            <person name="Quiroz J."/>
            <person name="Raj R."/>
            <person name="Weissenberger G."/>
            <person name="Xin Y."/>
            <person name="Zou X."/>
            <person name="Han Y."/>
            <person name="Worley K."/>
            <person name="Muzny D."/>
            <person name="Gibbs R."/>
        </authorList>
    </citation>
    <scope>NUCLEOTIDE SEQUENCE</scope>
    <source>
        <strain evidence="2">Sampled in the wild</strain>
    </source>
</reference>
<dbReference type="AlphaFoldDB" id="A0A8K0KJE6"/>
<reference evidence="2" key="1">
    <citation type="submission" date="2013-04" db="EMBL/GenBank/DDBJ databases">
        <authorList>
            <person name="Qu J."/>
            <person name="Murali S.C."/>
            <person name="Bandaranaike D."/>
            <person name="Bellair M."/>
            <person name="Blankenburg K."/>
            <person name="Chao H."/>
            <person name="Dinh H."/>
            <person name="Doddapaneni H."/>
            <person name="Downs B."/>
            <person name="Dugan-Rocha S."/>
            <person name="Elkadiri S."/>
            <person name="Gnanaolivu R.D."/>
            <person name="Hernandez B."/>
            <person name="Javaid M."/>
            <person name="Jayaseelan J.C."/>
            <person name="Lee S."/>
            <person name="Li M."/>
            <person name="Ming W."/>
            <person name="Munidasa M."/>
            <person name="Muniz J."/>
            <person name="Nguyen L."/>
            <person name="Ongeri F."/>
            <person name="Osuji N."/>
            <person name="Pu L.-L."/>
            <person name="Puazo M."/>
            <person name="Qu C."/>
            <person name="Quiroz J."/>
            <person name="Raj R."/>
            <person name="Weissenberger G."/>
            <person name="Xin Y."/>
            <person name="Zou X."/>
            <person name="Han Y."/>
            <person name="Richards S."/>
            <person name="Worley K."/>
            <person name="Muzny D."/>
            <person name="Gibbs R."/>
        </authorList>
    </citation>
    <scope>NUCLEOTIDE SEQUENCE</scope>
    <source>
        <strain evidence="2">Sampled in the wild</strain>
    </source>
</reference>
<organism evidence="2 3">
    <name type="scientific">Ladona fulva</name>
    <name type="common">Scarce chaser dragonfly</name>
    <name type="synonym">Libellula fulva</name>
    <dbReference type="NCBI Taxonomy" id="123851"/>
    <lineage>
        <taxon>Eukaryota</taxon>
        <taxon>Metazoa</taxon>
        <taxon>Ecdysozoa</taxon>
        <taxon>Arthropoda</taxon>
        <taxon>Hexapoda</taxon>
        <taxon>Insecta</taxon>
        <taxon>Pterygota</taxon>
        <taxon>Palaeoptera</taxon>
        <taxon>Odonata</taxon>
        <taxon>Epiprocta</taxon>
        <taxon>Anisoptera</taxon>
        <taxon>Libelluloidea</taxon>
        <taxon>Libellulidae</taxon>
        <taxon>Ladona</taxon>
    </lineage>
</organism>
<dbReference type="OrthoDB" id="5353557at2759"/>